<dbReference type="InterPro" id="IPR029063">
    <property type="entry name" value="SAM-dependent_MTases_sf"/>
</dbReference>
<comment type="catalytic activity">
    <reaction evidence="6">
        <text>cytidine(1402) in 16S rRNA + S-adenosyl-L-methionine = N(4)-methylcytidine(1402) in 16S rRNA + S-adenosyl-L-homocysteine + H(+)</text>
        <dbReference type="Rhea" id="RHEA:42928"/>
        <dbReference type="Rhea" id="RHEA-COMP:10286"/>
        <dbReference type="Rhea" id="RHEA-COMP:10287"/>
        <dbReference type="ChEBI" id="CHEBI:15378"/>
        <dbReference type="ChEBI" id="CHEBI:57856"/>
        <dbReference type="ChEBI" id="CHEBI:59789"/>
        <dbReference type="ChEBI" id="CHEBI:74506"/>
        <dbReference type="ChEBI" id="CHEBI:82748"/>
        <dbReference type="EC" id="2.1.1.199"/>
    </reaction>
</comment>
<dbReference type="HAMAP" id="MF_01007">
    <property type="entry name" value="16SrRNA_methyltr_H"/>
    <property type="match status" value="1"/>
</dbReference>
<organism evidence="7 8">
    <name type="scientific">Candidatus Lloydbacteria bacterium RIFCSPHIGHO2_02_FULL_54_17</name>
    <dbReference type="NCBI Taxonomy" id="1798664"/>
    <lineage>
        <taxon>Bacteria</taxon>
        <taxon>Candidatus Lloydiibacteriota</taxon>
    </lineage>
</organism>
<dbReference type="EC" id="2.1.1.199" evidence="6"/>
<comment type="caution">
    <text evidence="7">The sequence shown here is derived from an EMBL/GenBank/DDBJ whole genome shotgun (WGS) entry which is preliminary data.</text>
</comment>
<comment type="function">
    <text evidence="6">Specifically methylates the N4 position of cytidine in position 1402 (C1402) of 16S rRNA.</text>
</comment>
<dbReference type="Gene3D" id="3.40.50.150">
    <property type="entry name" value="Vaccinia Virus protein VP39"/>
    <property type="match status" value="1"/>
</dbReference>
<dbReference type="AlphaFoldDB" id="A0A1G2DGB7"/>
<protein>
    <recommendedName>
        <fullName evidence="6">Ribosomal RNA small subunit methyltransferase H</fullName>
        <ecNumber evidence="6">2.1.1.199</ecNumber>
    </recommendedName>
    <alternativeName>
        <fullName evidence="6">16S rRNA m(4)C1402 methyltransferase</fullName>
    </alternativeName>
    <alternativeName>
        <fullName evidence="6">rRNA (cytosine-N(4)-)-methyltransferase RsmH</fullName>
    </alternativeName>
</protein>
<sequence length="302" mass="33650">MAHWSVLLHEIIEYLRPEAGDVFVDATFGGGGHSRALAEVVGKKGRLIAFDRDASVFSEATVRELGKRTRFTPLNLNFRDVGEGLERLRIKEIDGAVFDLGLSSTQLEESGRGFSFQRDEPLQMTFKKDPEEGDVTAEIIVNRWEEENIASVLAGFGEERFARLIAKNIVTARKSGPIRSTGELVEVIHQAIPLRYQHGRTHFATRTFQALRMAVNDELGAIDGGVRGIVPLLAPGARIAVISFHSVEDRLVKRLFRELARKDHVVREVTKKPLTPSAAELRENPRARSAKLRVVEKLQPAS</sequence>
<name>A0A1G2DGB7_9BACT</name>
<reference evidence="7 8" key="1">
    <citation type="journal article" date="2016" name="Nat. Commun.">
        <title>Thousands of microbial genomes shed light on interconnected biogeochemical processes in an aquifer system.</title>
        <authorList>
            <person name="Anantharaman K."/>
            <person name="Brown C.T."/>
            <person name="Hug L.A."/>
            <person name="Sharon I."/>
            <person name="Castelle C.J."/>
            <person name="Probst A.J."/>
            <person name="Thomas B.C."/>
            <person name="Singh A."/>
            <person name="Wilkins M.J."/>
            <person name="Karaoz U."/>
            <person name="Brodie E.L."/>
            <person name="Williams K.H."/>
            <person name="Hubbard S.S."/>
            <person name="Banfield J.F."/>
        </authorList>
    </citation>
    <scope>NUCLEOTIDE SEQUENCE [LARGE SCALE GENOMIC DNA]</scope>
</reference>
<dbReference type="Pfam" id="PF01795">
    <property type="entry name" value="Methyltransf_5"/>
    <property type="match status" value="1"/>
</dbReference>
<gene>
    <name evidence="6" type="primary">rsmH</name>
    <name evidence="7" type="ORF">A3C93_06400</name>
</gene>
<feature type="binding site" evidence="6">
    <location>
        <begin position="31"/>
        <end position="33"/>
    </location>
    <ligand>
        <name>S-adenosyl-L-methionine</name>
        <dbReference type="ChEBI" id="CHEBI:59789"/>
    </ligand>
</feature>
<keyword evidence="5 6" id="KW-0949">S-adenosyl-L-methionine</keyword>
<feature type="binding site" evidence="6">
    <location>
        <position position="99"/>
    </location>
    <ligand>
        <name>S-adenosyl-L-methionine</name>
        <dbReference type="ChEBI" id="CHEBI:59789"/>
    </ligand>
</feature>
<dbReference type="PANTHER" id="PTHR11265:SF0">
    <property type="entry name" value="12S RRNA N4-METHYLCYTIDINE METHYLTRANSFERASE"/>
    <property type="match status" value="1"/>
</dbReference>
<dbReference type="EMBL" id="MHLO01000016">
    <property type="protein sequence ID" value="OGZ12707.1"/>
    <property type="molecule type" value="Genomic_DNA"/>
</dbReference>
<dbReference type="InterPro" id="IPR002903">
    <property type="entry name" value="RsmH"/>
</dbReference>
<accession>A0A1G2DGB7</accession>
<keyword evidence="3 6" id="KW-0489">Methyltransferase</keyword>
<keyword evidence="2 6" id="KW-0698">rRNA processing</keyword>
<dbReference type="STRING" id="1798664.A3C93_06400"/>
<evidence type="ECO:0000256" key="5">
    <source>
        <dbReference type="ARBA" id="ARBA00022691"/>
    </source>
</evidence>
<dbReference type="GO" id="GO:0005737">
    <property type="term" value="C:cytoplasm"/>
    <property type="evidence" value="ECO:0007669"/>
    <property type="project" value="UniProtKB-SubCell"/>
</dbReference>
<evidence type="ECO:0000256" key="2">
    <source>
        <dbReference type="ARBA" id="ARBA00022552"/>
    </source>
</evidence>
<feature type="binding site" evidence="6">
    <location>
        <position position="51"/>
    </location>
    <ligand>
        <name>S-adenosyl-L-methionine</name>
        <dbReference type="ChEBI" id="CHEBI:59789"/>
    </ligand>
</feature>
<feature type="binding site" evidence="6">
    <location>
        <position position="106"/>
    </location>
    <ligand>
        <name>S-adenosyl-L-methionine</name>
        <dbReference type="ChEBI" id="CHEBI:59789"/>
    </ligand>
</feature>
<evidence type="ECO:0000256" key="4">
    <source>
        <dbReference type="ARBA" id="ARBA00022679"/>
    </source>
</evidence>
<dbReference type="GO" id="GO:0071424">
    <property type="term" value="F:rRNA (cytosine-N4-)-methyltransferase activity"/>
    <property type="evidence" value="ECO:0007669"/>
    <property type="project" value="UniProtKB-UniRule"/>
</dbReference>
<dbReference type="GO" id="GO:0070475">
    <property type="term" value="P:rRNA base methylation"/>
    <property type="evidence" value="ECO:0007669"/>
    <property type="project" value="UniProtKB-UniRule"/>
</dbReference>
<comment type="subcellular location">
    <subcellularLocation>
        <location evidence="6">Cytoplasm</location>
    </subcellularLocation>
</comment>
<comment type="similarity">
    <text evidence="1 6">Belongs to the methyltransferase superfamily. RsmH family.</text>
</comment>
<dbReference type="InterPro" id="IPR023397">
    <property type="entry name" value="SAM-dep_MeTrfase_MraW_recog"/>
</dbReference>
<evidence type="ECO:0000313" key="8">
    <source>
        <dbReference type="Proteomes" id="UP000178636"/>
    </source>
</evidence>
<dbReference type="PANTHER" id="PTHR11265">
    <property type="entry name" value="S-ADENOSYL-METHYLTRANSFERASE MRAW"/>
    <property type="match status" value="1"/>
</dbReference>
<dbReference type="SUPFAM" id="SSF81799">
    <property type="entry name" value="Putative methyltransferase TM0872, insert domain"/>
    <property type="match status" value="1"/>
</dbReference>
<dbReference type="PIRSF" id="PIRSF004486">
    <property type="entry name" value="MraW"/>
    <property type="match status" value="1"/>
</dbReference>
<dbReference type="SUPFAM" id="SSF53335">
    <property type="entry name" value="S-adenosyl-L-methionine-dependent methyltransferases"/>
    <property type="match status" value="1"/>
</dbReference>
<proteinExistence type="inferred from homology"/>
<evidence type="ECO:0000256" key="6">
    <source>
        <dbReference type="HAMAP-Rule" id="MF_01007"/>
    </source>
</evidence>
<dbReference type="Gene3D" id="1.10.150.170">
    <property type="entry name" value="Putative methyltransferase TM0872, insert domain"/>
    <property type="match status" value="1"/>
</dbReference>
<dbReference type="NCBIfam" id="TIGR00006">
    <property type="entry name" value="16S rRNA (cytosine(1402)-N(4))-methyltransferase RsmH"/>
    <property type="match status" value="1"/>
</dbReference>
<keyword evidence="4 6" id="KW-0808">Transferase</keyword>
<evidence type="ECO:0000256" key="1">
    <source>
        <dbReference type="ARBA" id="ARBA00010396"/>
    </source>
</evidence>
<dbReference type="Proteomes" id="UP000178636">
    <property type="component" value="Unassembled WGS sequence"/>
</dbReference>
<keyword evidence="6" id="KW-0963">Cytoplasm</keyword>
<evidence type="ECO:0000256" key="3">
    <source>
        <dbReference type="ARBA" id="ARBA00022603"/>
    </source>
</evidence>
<feature type="binding site" evidence="6">
    <location>
        <position position="78"/>
    </location>
    <ligand>
        <name>S-adenosyl-L-methionine</name>
        <dbReference type="ChEBI" id="CHEBI:59789"/>
    </ligand>
</feature>
<evidence type="ECO:0000313" key="7">
    <source>
        <dbReference type="EMBL" id="OGZ12707.1"/>
    </source>
</evidence>